<gene>
    <name evidence="1" type="ordered locus">ECIAI39_4377</name>
</gene>
<dbReference type="PATRIC" id="fig|585057.6.peg.4523"/>
<dbReference type="PANTHER" id="PTHR36848">
    <property type="entry name" value="DNA-BINDING PROTEIN (PUTATIVE SECRETED PROTEIN)-RELATED"/>
    <property type="match status" value="1"/>
</dbReference>
<name>A0A0H3MMR2_ECO7I</name>
<dbReference type="InterPro" id="IPR008979">
    <property type="entry name" value="Galactose-bd-like_sf"/>
</dbReference>
<evidence type="ECO:0000313" key="2">
    <source>
        <dbReference type="Proteomes" id="UP000000749"/>
    </source>
</evidence>
<dbReference type="Gene3D" id="2.60.120.260">
    <property type="entry name" value="Galactose-binding domain-like"/>
    <property type="match status" value="1"/>
</dbReference>
<protein>
    <submittedName>
        <fullName evidence="1">Uncharacterized protein</fullName>
    </submittedName>
</protein>
<dbReference type="HOGENOM" id="CLU_018432_0_0_6"/>
<evidence type="ECO:0000313" key="1">
    <source>
        <dbReference type="EMBL" id="CAR20483.1"/>
    </source>
</evidence>
<reference evidence="2" key="1">
    <citation type="journal article" date="2009" name="PLoS Genet.">
        <title>Organised genome dynamics in the Escherichia coli species results in highly diverse adaptive paths.</title>
        <authorList>
            <person name="Touchon M."/>
            <person name="Hoede C."/>
            <person name="Tenaillon O."/>
            <person name="Barbe V."/>
            <person name="Baeriswyl S."/>
            <person name="Bidet P."/>
            <person name="Bingen E."/>
            <person name="Bonacorsi S."/>
            <person name="Bouchier C."/>
            <person name="Bouvet O."/>
            <person name="Calteau A."/>
            <person name="Chiapello H."/>
            <person name="Clermont O."/>
            <person name="Cruveiller S."/>
            <person name="Danchin A."/>
            <person name="Diard M."/>
            <person name="Dossat C."/>
            <person name="Karoui M.E."/>
            <person name="Frapy E."/>
            <person name="Garry L."/>
            <person name="Ghigo J.M."/>
            <person name="Gilles A.M."/>
            <person name="Johnson J."/>
            <person name="Le Bouguenec C."/>
            <person name="Lescat M."/>
            <person name="Mangenot S."/>
            <person name="Martinez-Jehanne V."/>
            <person name="Matic I."/>
            <person name="Nassif X."/>
            <person name="Oztas S."/>
            <person name="Petit M.A."/>
            <person name="Pichon C."/>
            <person name="Rouy Z."/>
            <person name="Ruf C.S."/>
            <person name="Schneider D."/>
            <person name="Tourret J."/>
            <person name="Vacherie B."/>
            <person name="Vallenet D."/>
            <person name="Medigue C."/>
            <person name="Rocha E.P.C."/>
            <person name="Denamur E."/>
        </authorList>
    </citation>
    <scope>NUCLEOTIDE SEQUENCE [LARGE SCALE GENOMIC DNA]</scope>
    <source>
        <strain evidence="2">IAI39 / ExPEC</strain>
    </source>
</reference>
<dbReference type="InterPro" id="IPR053161">
    <property type="entry name" value="Ulvan_degrading_GH"/>
</dbReference>
<dbReference type="Proteomes" id="UP000000749">
    <property type="component" value="Chromosome"/>
</dbReference>
<proteinExistence type="predicted"/>
<dbReference type="AlphaFoldDB" id="A0A0H3MMR2"/>
<dbReference type="KEGG" id="ect:ECIAI39_4377"/>
<accession>A0A0H3MMR2</accession>
<dbReference type="PANTHER" id="PTHR36848:SF2">
    <property type="entry name" value="SECRETED PROTEIN"/>
    <property type="match status" value="1"/>
</dbReference>
<organism evidence="1 2">
    <name type="scientific">Escherichia coli O7:K1 (strain IAI39 / ExPEC)</name>
    <dbReference type="NCBI Taxonomy" id="585057"/>
    <lineage>
        <taxon>Bacteria</taxon>
        <taxon>Pseudomonadati</taxon>
        <taxon>Pseudomonadota</taxon>
        <taxon>Gammaproteobacteria</taxon>
        <taxon>Enterobacterales</taxon>
        <taxon>Enterobacteriaceae</taxon>
        <taxon>Escherichia</taxon>
    </lineage>
</organism>
<dbReference type="EMBL" id="CU928164">
    <property type="protein sequence ID" value="CAR20483.1"/>
    <property type="molecule type" value="Genomic_DNA"/>
</dbReference>
<dbReference type="SUPFAM" id="SSF49785">
    <property type="entry name" value="Galactose-binding domain-like"/>
    <property type="match status" value="1"/>
</dbReference>
<sequence length="895" mass="101279">MMFRRLRRGKAMNDSLAQARQNFKNPDVWHLPATYWFWHTIPDKKQIDSQLRQLQAGGYGSFQIAARLSLPLESYLSEEWLAACRYTADKAANIGLMMGIYDDYNWLSGHAGGRTVEGRDELRERHLFWSQSSRSADVLTCHLSGIRSADAQALQQCGMEWIFAGGKPAWDEWEIVAAYATSSSGECNADEIVDVSSLARITKATTEEFEVTFTGSDLPWGAETVVTLFAAARCLTSRMINYLMPEAAENFIRVGYEPYARAFGDHFGKTVAYLFFDQPHACFWQWNEHTGAVKSSLMYEKRFVDALQQAPYCLAENLMSLVMDIGSRTARRRCELLSCYSSQAMQAFFGTLSEWAHQRGIQLSGHEVLGHVSSWNFASKIITEDNRCNFAMDYFALDGWRDITAVDSRNSEPQMAAKVGDSVARAHGRKGCIVEQYYARVKPCTHFAAGQWEISLHDIRLQALRHHLLGARQFLMHAFWLTDGEANDDVLSNPRFDFAPGVNFQPWYAFHAGFAQESGRLAEFLEQGEPYVDVGVLYPKRTFWHCGVDGNEGQSGEYWAKQLSAQGFEYFFIDEENLLQADGTRINGMNFPALLLADVKVVKSAATLSQLEHFIAAGGQLLIAGELAAYSEEKGEDRSLTERLQKLIEAQPQCSTLADTLKNDHPFVDYPSRKTAVWTRITQDETSRYVSVFNDGDTPLYGWLHFPGLSGQLSEWHLATGEVSVLEEHLTGSYPLQIEPWQARCFSLQVVESRHEVVLDKHWQLLVDNVSRPVEVTKGWEQQGMETWCGPGHYQLRFALETITDDIELYLPQVQGSVAIWLNDTLIAEKGWPEYRFTLPQSLLKKRNELAVVVYPSAANHYYFASAWQGNEWDRCGLTMPPRVRTKDSVAVIAG</sequence>
<dbReference type="STRING" id="585057.ECIAI39_4377"/>